<dbReference type="Proteomes" id="UP000683925">
    <property type="component" value="Unassembled WGS sequence"/>
</dbReference>
<protein>
    <recommendedName>
        <fullName evidence="4">Transmembrane protein</fullName>
    </recommendedName>
</protein>
<evidence type="ECO:0000313" key="2">
    <source>
        <dbReference type="EMBL" id="CAD8206719.1"/>
    </source>
</evidence>
<feature type="transmembrane region" description="Helical" evidence="1">
    <location>
        <begin position="32"/>
        <end position="53"/>
    </location>
</feature>
<reference evidence="2" key="1">
    <citation type="submission" date="2021-01" db="EMBL/GenBank/DDBJ databases">
        <authorList>
            <consortium name="Genoscope - CEA"/>
            <person name="William W."/>
        </authorList>
    </citation>
    <scope>NUCLEOTIDE SEQUENCE</scope>
</reference>
<accession>A0A8S1XYP4</accession>
<dbReference type="EMBL" id="CAJJDP010000140">
    <property type="protein sequence ID" value="CAD8206719.1"/>
    <property type="molecule type" value="Genomic_DNA"/>
</dbReference>
<name>A0A8S1XYP4_PAROT</name>
<dbReference type="AlphaFoldDB" id="A0A8S1XYP4"/>
<evidence type="ECO:0008006" key="4">
    <source>
        <dbReference type="Google" id="ProtNLM"/>
    </source>
</evidence>
<keyword evidence="1" id="KW-0812">Transmembrane</keyword>
<keyword evidence="3" id="KW-1185">Reference proteome</keyword>
<sequence length="85" mass="10242">MQIVQKQGLCYRLVKQQFSVQKRIQENWLETLMHQIVCIFFLAILQFQITLGCQENNKNYQMRTSIIFIIQLKNNNIDYRFLNVG</sequence>
<comment type="caution">
    <text evidence="2">The sequence shown here is derived from an EMBL/GenBank/DDBJ whole genome shotgun (WGS) entry which is preliminary data.</text>
</comment>
<evidence type="ECO:0000256" key="1">
    <source>
        <dbReference type="SAM" id="Phobius"/>
    </source>
</evidence>
<keyword evidence="1" id="KW-0472">Membrane</keyword>
<evidence type="ECO:0000313" key="3">
    <source>
        <dbReference type="Proteomes" id="UP000683925"/>
    </source>
</evidence>
<proteinExistence type="predicted"/>
<gene>
    <name evidence="2" type="ORF">POCTA_138.1.T1390005</name>
</gene>
<organism evidence="2 3">
    <name type="scientific">Paramecium octaurelia</name>
    <dbReference type="NCBI Taxonomy" id="43137"/>
    <lineage>
        <taxon>Eukaryota</taxon>
        <taxon>Sar</taxon>
        <taxon>Alveolata</taxon>
        <taxon>Ciliophora</taxon>
        <taxon>Intramacronucleata</taxon>
        <taxon>Oligohymenophorea</taxon>
        <taxon>Peniculida</taxon>
        <taxon>Parameciidae</taxon>
        <taxon>Paramecium</taxon>
    </lineage>
</organism>
<keyword evidence="1" id="KW-1133">Transmembrane helix</keyword>